<dbReference type="PANTHER" id="PTHR11717:SF31">
    <property type="entry name" value="LOW MOLECULAR WEIGHT PROTEIN-TYROSINE-PHOSPHATASE ETP-RELATED"/>
    <property type="match status" value="1"/>
</dbReference>
<evidence type="ECO:0000256" key="2">
    <source>
        <dbReference type="ARBA" id="ARBA00013064"/>
    </source>
</evidence>
<dbReference type="InterPro" id="IPR023485">
    <property type="entry name" value="Ptyr_pPase"/>
</dbReference>
<dbReference type="InterPro" id="IPR050438">
    <property type="entry name" value="LMW_PTPase"/>
</dbReference>
<dbReference type="Proteomes" id="UP001259982">
    <property type="component" value="Unassembled WGS sequence"/>
</dbReference>
<dbReference type="PANTHER" id="PTHR11717">
    <property type="entry name" value="LOW MOLECULAR WEIGHT PROTEIN TYROSINE PHOSPHATASE"/>
    <property type="match status" value="1"/>
</dbReference>
<evidence type="ECO:0000256" key="5">
    <source>
        <dbReference type="ARBA" id="ARBA00051722"/>
    </source>
</evidence>
<dbReference type="EC" id="3.1.3.48" evidence="2"/>
<feature type="domain" description="Phosphotyrosine protein phosphatase I" evidence="6">
    <location>
        <begin position="3"/>
        <end position="141"/>
    </location>
</feature>
<keyword evidence="8" id="KW-1185">Reference proteome</keyword>
<dbReference type="PRINTS" id="PR00719">
    <property type="entry name" value="LMWPTPASE"/>
</dbReference>
<keyword evidence="4" id="KW-0904">Protein phosphatase</keyword>
<dbReference type="EMBL" id="JAVRHY010000023">
    <property type="protein sequence ID" value="MDT0619881.1"/>
    <property type="molecule type" value="Genomic_DNA"/>
</dbReference>
<name>A0ABU3BBM8_9GAMM</name>
<evidence type="ECO:0000259" key="6">
    <source>
        <dbReference type="SMART" id="SM00226"/>
    </source>
</evidence>
<organism evidence="7 8">
    <name type="scientific">Spectribacter acetivorans</name>
    <dbReference type="NCBI Taxonomy" id="3075603"/>
    <lineage>
        <taxon>Bacteria</taxon>
        <taxon>Pseudomonadati</taxon>
        <taxon>Pseudomonadota</taxon>
        <taxon>Gammaproteobacteria</taxon>
        <taxon>Salinisphaerales</taxon>
        <taxon>Salinisphaeraceae</taxon>
        <taxon>Spectribacter</taxon>
    </lineage>
</organism>
<accession>A0ABU3BBM8</accession>
<dbReference type="InterPro" id="IPR017867">
    <property type="entry name" value="Tyr_phospatase_low_mol_wt"/>
</dbReference>
<dbReference type="SMART" id="SM00226">
    <property type="entry name" value="LMWPc"/>
    <property type="match status" value="1"/>
</dbReference>
<gene>
    <name evidence="7" type="ORF">RM531_15515</name>
</gene>
<comment type="catalytic activity">
    <reaction evidence="5">
        <text>O-phospho-L-tyrosyl-[protein] + H2O = L-tyrosyl-[protein] + phosphate</text>
        <dbReference type="Rhea" id="RHEA:10684"/>
        <dbReference type="Rhea" id="RHEA-COMP:10136"/>
        <dbReference type="Rhea" id="RHEA-COMP:20101"/>
        <dbReference type="ChEBI" id="CHEBI:15377"/>
        <dbReference type="ChEBI" id="CHEBI:43474"/>
        <dbReference type="ChEBI" id="CHEBI:46858"/>
        <dbReference type="ChEBI" id="CHEBI:61978"/>
        <dbReference type="EC" id="3.1.3.48"/>
    </reaction>
</comment>
<comment type="similarity">
    <text evidence="1">Belongs to the low molecular weight phosphotyrosine protein phosphatase family.</text>
</comment>
<dbReference type="RefSeq" id="WP_311660590.1">
    <property type="nucleotide sequence ID" value="NZ_JAVRHY010000023.1"/>
</dbReference>
<evidence type="ECO:0000256" key="4">
    <source>
        <dbReference type="ARBA" id="ARBA00022912"/>
    </source>
</evidence>
<evidence type="ECO:0000313" key="8">
    <source>
        <dbReference type="Proteomes" id="UP001259982"/>
    </source>
</evidence>
<dbReference type="GO" id="GO:0004725">
    <property type="term" value="F:protein tyrosine phosphatase activity"/>
    <property type="evidence" value="ECO:0007669"/>
    <property type="project" value="UniProtKB-EC"/>
</dbReference>
<evidence type="ECO:0000313" key="7">
    <source>
        <dbReference type="EMBL" id="MDT0619881.1"/>
    </source>
</evidence>
<dbReference type="SUPFAM" id="SSF52788">
    <property type="entry name" value="Phosphotyrosine protein phosphatases I"/>
    <property type="match status" value="1"/>
</dbReference>
<dbReference type="CDD" id="cd16343">
    <property type="entry name" value="LMWPTP"/>
    <property type="match status" value="1"/>
</dbReference>
<sequence>MIQRILTVCTGNICRSPLAEVWLQAQLPDLQVTSAGVGALVGHGAAPNAQDVAADAGLDLSAHQARQVNVALVGAADLILVMDDTHVAWLKRHHPTLTGRIFLLGQWRNRAEVADPFQQPRDAFDEAFARIRDYGQDWVDRVRSLNGGR</sequence>
<dbReference type="Pfam" id="PF01451">
    <property type="entry name" value="LMWPc"/>
    <property type="match status" value="1"/>
</dbReference>
<dbReference type="Gene3D" id="3.40.50.2300">
    <property type="match status" value="1"/>
</dbReference>
<reference evidence="7 8" key="1">
    <citation type="submission" date="2023-09" db="EMBL/GenBank/DDBJ databases">
        <authorList>
            <person name="Rey-Velasco X."/>
        </authorList>
    </citation>
    <scope>NUCLEOTIDE SEQUENCE [LARGE SCALE GENOMIC DNA]</scope>
    <source>
        <strain evidence="7 8">P385</strain>
    </source>
</reference>
<evidence type="ECO:0000256" key="3">
    <source>
        <dbReference type="ARBA" id="ARBA00022801"/>
    </source>
</evidence>
<dbReference type="InterPro" id="IPR036196">
    <property type="entry name" value="Ptyr_pPase_sf"/>
</dbReference>
<keyword evidence="3 7" id="KW-0378">Hydrolase</keyword>
<evidence type="ECO:0000256" key="1">
    <source>
        <dbReference type="ARBA" id="ARBA00011063"/>
    </source>
</evidence>
<proteinExistence type="inferred from homology"/>
<comment type="caution">
    <text evidence="7">The sequence shown here is derived from an EMBL/GenBank/DDBJ whole genome shotgun (WGS) entry which is preliminary data.</text>
</comment>
<protein>
    <recommendedName>
        <fullName evidence="2">protein-tyrosine-phosphatase</fullName>
        <ecNumber evidence="2">3.1.3.48</ecNumber>
    </recommendedName>
</protein>